<dbReference type="RefSeq" id="WP_230339294.1">
    <property type="nucleotide sequence ID" value="NZ_CP069798.1"/>
</dbReference>
<evidence type="ECO:0000259" key="1">
    <source>
        <dbReference type="Pfam" id="PF13723"/>
    </source>
</evidence>
<dbReference type="Pfam" id="PF13723">
    <property type="entry name" value="Ketoacyl-synt_2"/>
    <property type="match status" value="1"/>
</dbReference>
<dbReference type="InterPro" id="IPR014030">
    <property type="entry name" value="Ketoacyl_synth_N"/>
</dbReference>
<feature type="domain" description="Beta-ketoacyl synthase-like N-terminal" evidence="1">
    <location>
        <begin position="24"/>
        <end position="245"/>
    </location>
</feature>
<accession>A0A892ZJK5</accession>
<dbReference type="KEGG" id="ptes:JQU52_00680"/>
<proteinExistence type="predicted"/>
<name>A0A892ZJK5_9NEIS</name>
<dbReference type="EMBL" id="CP069798">
    <property type="protein sequence ID" value="QRQ81997.1"/>
    <property type="molecule type" value="Genomic_DNA"/>
</dbReference>
<sequence>MNEFTFSIARWRAVSNKMADEAAWRAWAQNPALAEAMPEHKPALPFLPALQRRRLGAAARLLFDAAWPLLDAQQPCPVVFASHDGEINRSFELWLSLLRDKEVSPTSFGLSVHNALLGQWSMLRGDMSEGTALCVAEDGFETAFAEAYALLCDGAESVLVLVVDEPLLAQYDVVSVVRAPLAYAAAFVVRAGGDWRLSCQPAPIASEHHDVLPYWGALNWLQAQYQTPAAVAFRQPYQTRNWLWQYSG</sequence>
<dbReference type="Proteomes" id="UP000653156">
    <property type="component" value="Chromosome"/>
</dbReference>
<evidence type="ECO:0000313" key="3">
    <source>
        <dbReference type="Proteomes" id="UP000653156"/>
    </source>
</evidence>
<protein>
    <submittedName>
        <fullName evidence="2">Beta-ketoacyl synthase chain length factor</fullName>
    </submittedName>
</protein>
<evidence type="ECO:0000313" key="2">
    <source>
        <dbReference type="EMBL" id="QRQ81997.1"/>
    </source>
</evidence>
<gene>
    <name evidence="2" type="ORF">JQU52_00680</name>
</gene>
<dbReference type="AlphaFoldDB" id="A0A892ZJK5"/>
<organism evidence="2 3">
    <name type="scientific">Paralysiella testudinis</name>
    <dbReference type="NCBI Taxonomy" id="2809020"/>
    <lineage>
        <taxon>Bacteria</taxon>
        <taxon>Pseudomonadati</taxon>
        <taxon>Pseudomonadota</taxon>
        <taxon>Betaproteobacteria</taxon>
        <taxon>Neisseriales</taxon>
        <taxon>Neisseriaceae</taxon>
        <taxon>Paralysiella</taxon>
    </lineage>
</organism>
<keyword evidence="3" id="KW-1185">Reference proteome</keyword>
<reference evidence="2" key="1">
    <citation type="submission" date="2021-02" db="EMBL/GenBank/DDBJ databases">
        <title>Neisseriaceae sp. 26B isolated from the cloaca of a Common Toad-headed Turtle (Mesoclemmys nasuta).</title>
        <authorList>
            <person name="Spergser J."/>
            <person name="Busse H.-J."/>
        </authorList>
    </citation>
    <scope>NUCLEOTIDE SEQUENCE</scope>
    <source>
        <strain evidence="2">26B</strain>
    </source>
</reference>